<sequence>MLYPVYLHPGDEKHAHGVVIPDFPGCYSAADSEEDLPRMIQEAAEVYFDGEDMEIPPPTSLEMLKDDPSYEGGIWRMIDIDIAKLSAHSKLQ</sequence>
<dbReference type="InterPro" id="IPR035069">
    <property type="entry name" value="TTHA1013/TTHA0281-like"/>
</dbReference>
<dbReference type="Proteomes" id="UP000641025">
    <property type="component" value="Unassembled WGS sequence"/>
</dbReference>
<accession>A0ABS0YX12</accession>
<comment type="caution">
    <text evidence="2">The sequence shown here is derived from an EMBL/GenBank/DDBJ whole genome shotgun (WGS) entry which is preliminary data.</text>
</comment>
<dbReference type="Pfam" id="PF15919">
    <property type="entry name" value="HicB_lk_antitox"/>
    <property type="match status" value="1"/>
</dbReference>
<dbReference type="EMBL" id="JAEMHK010000020">
    <property type="protein sequence ID" value="MBJ6802498.1"/>
    <property type="molecule type" value="Genomic_DNA"/>
</dbReference>
<organism evidence="2 3">
    <name type="scientific">Geomonas propionica</name>
    <dbReference type="NCBI Taxonomy" id="2798582"/>
    <lineage>
        <taxon>Bacteria</taxon>
        <taxon>Pseudomonadati</taxon>
        <taxon>Thermodesulfobacteriota</taxon>
        <taxon>Desulfuromonadia</taxon>
        <taxon>Geobacterales</taxon>
        <taxon>Geobacteraceae</taxon>
        <taxon>Geomonas</taxon>
    </lineage>
</organism>
<dbReference type="InterPro" id="IPR031807">
    <property type="entry name" value="HicB-like"/>
</dbReference>
<proteinExistence type="predicted"/>
<evidence type="ECO:0000313" key="3">
    <source>
        <dbReference type="Proteomes" id="UP000641025"/>
    </source>
</evidence>
<keyword evidence="3" id="KW-1185">Reference proteome</keyword>
<name>A0ABS0YX12_9BACT</name>
<feature type="domain" description="HicB-like antitoxin of toxin-antitoxin system" evidence="1">
    <location>
        <begin position="3"/>
        <end position="89"/>
    </location>
</feature>
<reference evidence="2 3" key="1">
    <citation type="submission" date="2020-12" db="EMBL/GenBank/DDBJ databases">
        <title>Geomonas sp. Red259, isolated from paddy soil.</title>
        <authorList>
            <person name="Xu Z."/>
            <person name="Zhang Z."/>
            <person name="Masuda Y."/>
            <person name="Itoh H."/>
            <person name="Senoo K."/>
        </authorList>
    </citation>
    <scope>NUCLEOTIDE SEQUENCE [LARGE SCALE GENOMIC DNA]</scope>
    <source>
        <strain evidence="2 3">Red259</strain>
    </source>
</reference>
<evidence type="ECO:0000259" key="1">
    <source>
        <dbReference type="Pfam" id="PF15919"/>
    </source>
</evidence>
<dbReference type="RefSeq" id="WP_199396969.1">
    <property type="nucleotide sequence ID" value="NZ_JAEMHK010000020.1"/>
</dbReference>
<gene>
    <name evidence="2" type="ORF">JFN90_20410</name>
</gene>
<dbReference type="Gene3D" id="3.30.160.250">
    <property type="match status" value="1"/>
</dbReference>
<evidence type="ECO:0000313" key="2">
    <source>
        <dbReference type="EMBL" id="MBJ6802498.1"/>
    </source>
</evidence>
<protein>
    <submittedName>
        <fullName evidence="2">Type II toxin-antitoxin system HicB family antitoxin</fullName>
    </submittedName>
</protein>
<dbReference type="SUPFAM" id="SSF143100">
    <property type="entry name" value="TTHA1013/TTHA0281-like"/>
    <property type="match status" value="1"/>
</dbReference>